<organism evidence="1 2">
    <name type="scientific">Escherichia coli</name>
    <dbReference type="NCBI Taxonomy" id="562"/>
    <lineage>
        <taxon>Bacteria</taxon>
        <taxon>Pseudomonadati</taxon>
        <taxon>Pseudomonadota</taxon>
        <taxon>Gammaproteobacteria</taxon>
        <taxon>Enterobacterales</taxon>
        <taxon>Enterobacteriaceae</taxon>
        <taxon>Escherichia</taxon>
    </lineage>
</organism>
<proteinExistence type="predicted"/>
<evidence type="ECO:0000313" key="2">
    <source>
        <dbReference type="Proteomes" id="UP000254877"/>
    </source>
</evidence>
<gene>
    <name evidence="1" type="ORF">NCTC7928_00192</name>
</gene>
<sequence length="47" mass="5263">MDDKLRYFPATLKLNPETMSLNDKGSPVNAILVLFTNINVIIAMPDK</sequence>
<dbReference type="EMBL" id="UGAB01000002">
    <property type="protein sequence ID" value="STF39317.1"/>
    <property type="molecule type" value="Genomic_DNA"/>
</dbReference>
<evidence type="ECO:0000313" key="1">
    <source>
        <dbReference type="EMBL" id="STF39317.1"/>
    </source>
</evidence>
<name>A0A376L5Q9_ECOLX</name>
<dbReference type="AlphaFoldDB" id="A0A376L5Q9"/>
<accession>A0A376L5Q9</accession>
<dbReference type="Proteomes" id="UP000254877">
    <property type="component" value="Unassembled WGS sequence"/>
</dbReference>
<reference evidence="1 2" key="1">
    <citation type="submission" date="2018-06" db="EMBL/GenBank/DDBJ databases">
        <authorList>
            <consortium name="Pathogen Informatics"/>
            <person name="Doyle S."/>
        </authorList>
    </citation>
    <scope>NUCLEOTIDE SEQUENCE [LARGE SCALE GENOMIC DNA]</scope>
    <source>
        <strain evidence="1 2">NCTC7928</strain>
    </source>
</reference>
<protein>
    <submittedName>
        <fullName evidence="1">Uncharacterized protein</fullName>
    </submittedName>
</protein>